<protein>
    <submittedName>
        <fullName evidence="1">Glycosyltransferase</fullName>
    </submittedName>
</protein>
<dbReference type="Proteomes" id="UP001059663">
    <property type="component" value="Chromosome"/>
</dbReference>
<name>A0AC61U2P2_9MICO</name>
<sequence length="97" mass="10164">MSIAGAGSREPELRARATHPDLAGRVDFSGPVDKADLPDFYRGLDVLAIPSLTTPTWTEQFGRVAVEAMACGTPVVASDSGAPPRRGARCRSARPTG</sequence>
<accession>A0AC61U2P2</accession>
<evidence type="ECO:0000313" key="1">
    <source>
        <dbReference type="EMBL" id="UUZ44052.1"/>
    </source>
</evidence>
<dbReference type="EMBL" id="CP087977">
    <property type="protein sequence ID" value="UUZ44052.1"/>
    <property type="molecule type" value="Genomic_DNA"/>
</dbReference>
<evidence type="ECO:0000313" key="2">
    <source>
        <dbReference type="Proteomes" id="UP001059663"/>
    </source>
</evidence>
<gene>
    <name evidence="1" type="ORF">LP422_15645</name>
</gene>
<proteinExistence type="predicted"/>
<organism evidence="1 2">
    <name type="scientific">Janibacter limosus</name>
    <dbReference type="NCBI Taxonomy" id="53458"/>
    <lineage>
        <taxon>Bacteria</taxon>
        <taxon>Bacillati</taxon>
        <taxon>Actinomycetota</taxon>
        <taxon>Actinomycetes</taxon>
        <taxon>Micrococcales</taxon>
        <taxon>Intrasporangiaceae</taxon>
        <taxon>Janibacter</taxon>
    </lineage>
</organism>
<reference evidence="1" key="1">
    <citation type="submission" date="2021-11" db="EMBL/GenBank/DDBJ databases">
        <title>Study of the species diversity of bacterial strains isolated from a unique natural object - Shulgan-Tash cave (Bashkiria).</title>
        <authorList>
            <person name="Sazanova A.L."/>
            <person name="Chirak E.R."/>
            <person name="Safronova V.I."/>
        </authorList>
    </citation>
    <scope>NUCLEOTIDE SEQUENCE</scope>
    <source>
        <strain evidence="1">P1</strain>
    </source>
</reference>